<accession>A0A0K2U0W4</accession>
<dbReference type="AlphaFoldDB" id="A0A0K2U0W4"/>
<dbReference type="EMBL" id="HACA01014497">
    <property type="protein sequence ID" value="CDW31858.1"/>
    <property type="molecule type" value="Transcribed_RNA"/>
</dbReference>
<name>A0A0K2U0W4_LEPSM</name>
<sequence>MDMKNDLLKTYGTFTQEKRIDVLHLLKDKYFSAIKL</sequence>
<evidence type="ECO:0000313" key="1">
    <source>
        <dbReference type="EMBL" id="CDW31858.1"/>
    </source>
</evidence>
<reference evidence="1" key="1">
    <citation type="submission" date="2014-05" db="EMBL/GenBank/DDBJ databases">
        <authorList>
            <person name="Chronopoulou M."/>
        </authorList>
    </citation>
    <scope>NUCLEOTIDE SEQUENCE</scope>
    <source>
        <tissue evidence="1">Whole organism</tissue>
    </source>
</reference>
<protein>
    <submittedName>
        <fullName evidence="1">Uncharacterized protein</fullName>
    </submittedName>
</protein>
<proteinExistence type="predicted"/>
<organism evidence="1">
    <name type="scientific">Lepeophtheirus salmonis</name>
    <name type="common">Salmon louse</name>
    <name type="synonym">Caligus salmonis</name>
    <dbReference type="NCBI Taxonomy" id="72036"/>
    <lineage>
        <taxon>Eukaryota</taxon>
        <taxon>Metazoa</taxon>
        <taxon>Ecdysozoa</taxon>
        <taxon>Arthropoda</taxon>
        <taxon>Crustacea</taxon>
        <taxon>Multicrustacea</taxon>
        <taxon>Hexanauplia</taxon>
        <taxon>Copepoda</taxon>
        <taxon>Siphonostomatoida</taxon>
        <taxon>Caligidae</taxon>
        <taxon>Lepeophtheirus</taxon>
    </lineage>
</organism>